<reference evidence="1 2" key="1">
    <citation type="submission" date="2018-12" db="EMBL/GenBank/DDBJ databases">
        <title>Complete genome sequence of Iodobacter sp. H11R3.</title>
        <authorList>
            <person name="Bae J.-W."/>
        </authorList>
    </citation>
    <scope>NUCLEOTIDE SEQUENCE [LARGE SCALE GENOMIC DNA]</scope>
    <source>
        <strain evidence="1 2">H11R3</strain>
    </source>
</reference>
<protein>
    <submittedName>
        <fullName evidence="1">Glycosyl transferase</fullName>
    </submittedName>
</protein>
<dbReference type="Proteomes" id="UP000282438">
    <property type="component" value="Chromosome"/>
</dbReference>
<dbReference type="PANTHER" id="PTHR41244:SF1">
    <property type="entry name" value="GLYCOSYLTRANSFERASE"/>
    <property type="match status" value="1"/>
</dbReference>
<organism evidence="1 2">
    <name type="scientific">Iodobacter ciconiae</name>
    <dbReference type="NCBI Taxonomy" id="2496266"/>
    <lineage>
        <taxon>Bacteria</taxon>
        <taxon>Pseudomonadati</taxon>
        <taxon>Pseudomonadota</taxon>
        <taxon>Betaproteobacteria</taxon>
        <taxon>Neisseriales</taxon>
        <taxon>Chitinibacteraceae</taxon>
        <taxon>Iodobacter</taxon>
    </lineage>
</organism>
<evidence type="ECO:0000313" key="1">
    <source>
        <dbReference type="EMBL" id="AZN37861.1"/>
    </source>
</evidence>
<name>A0A3S8ZWL3_9NEIS</name>
<keyword evidence="1" id="KW-0808">Transferase</keyword>
<dbReference type="PANTHER" id="PTHR41244">
    <property type="entry name" value="RHAMNAN SYNTHESIS F"/>
    <property type="match status" value="1"/>
</dbReference>
<gene>
    <name evidence="1" type="ORF">EJO50_16150</name>
</gene>
<proteinExistence type="predicted"/>
<dbReference type="InterPro" id="IPR032719">
    <property type="entry name" value="WbsX"/>
</dbReference>
<dbReference type="RefSeq" id="WP_125975883.1">
    <property type="nucleotide sequence ID" value="NZ_CP034433.1"/>
</dbReference>
<dbReference type="Pfam" id="PF14307">
    <property type="entry name" value="Glyco_tran_WbsX"/>
    <property type="match status" value="1"/>
</dbReference>
<dbReference type="KEGG" id="iod:EJO50_16150"/>
<keyword evidence="2" id="KW-1185">Reference proteome</keyword>
<dbReference type="OrthoDB" id="9816564at2"/>
<dbReference type="CDD" id="cd11579">
    <property type="entry name" value="Glyco_tran_WbsX"/>
    <property type="match status" value="1"/>
</dbReference>
<dbReference type="EMBL" id="CP034433">
    <property type="protein sequence ID" value="AZN37861.1"/>
    <property type="molecule type" value="Genomic_DNA"/>
</dbReference>
<evidence type="ECO:0000313" key="2">
    <source>
        <dbReference type="Proteomes" id="UP000282438"/>
    </source>
</evidence>
<dbReference type="Gene3D" id="3.20.20.80">
    <property type="entry name" value="Glycosidases"/>
    <property type="match status" value="1"/>
</dbReference>
<accession>A0A3S8ZWL3</accession>
<dbReference type="GO" id="GO:0016740">
    <property type="term" value="F:transferase activity"/>
    <property type="evidence" value="ECO:0007669"/>
    <property type="project" value="UniProtKB-KW"/>
</dbReference>
<dbReference type="AlphaFoldDB" id="A0A3S8ZWL3"/>
<sequence>MTKIIAFYLPQFHTIPENDEWWGKGFTEWTNIKKAIPLFKGHRQPKVPLDGNYYNLLDVATLKWQASLVNEYDIDGLCFYHYWFNGKQLLEKPINILLDNPDIELPFCISWANEPWTRAWDGSEREVIMAQEYGNIDDWEMHFQYLMRAFKDSRYIQYNDKPVLVIYRAASIPCFDEMIAYWRRRIVDEGFVGLHLIITNTSFNDKLSFSNYDAKIDFEPMHTITNGLGVFEKEWIKFKRRGKKILNLAFNTNFVESRMSYDFIWNKIISRPVVENTYPGAFIDWDNSPRKGYLNSLVVDGYSTEKFKKYFKNKYKQSADANSPFMFINAWNEWAEGTYLEPDESHGHEKLEILREIKKEFHNK</sequence>